<dbReference type="PATRIC" id="fig|76731.3.peg.4250"/>
<dbReference type="Pfam" id="PF08534">
    <property type="entry name" value="Redoxin"/>
    <property type="match status" value="1"/>
</dbReference>
<reference evidence="4 5" key="1">
    <citation type="submission" date="2015-12" db="EMBL/GenBank/DDBJ databases">
        <title>Complete genome of Roseateles depolymerans KCTC 42856.</title>
        <authorList>
            <person name="Kim K.M."/>
        </authorList>
    </citation>
    <scope>NUCLEOTIDE SEQUENCE [LARGE SCALE GENOMIC DNA]</scope>
    <source>
        <strain evidence="4 5">KCTC 42856</strain>
    </source>
</reference>
<keyword evidence="5" id="KW-1185">Reference proteome</keyword>
<dbReference type="GO" id="GO:0017004">
    <property type="term" value="P:cytochrome complex assembly"/>
    <property type="evidence" value="ECO:0007669"/>
    <property type="project" value="UniProtKB-KW"/>
</dbReference>
<protein>
    <submittedName>
        <fullName evidence="4">Thioredoxin family protein, putative</fullName>
    </submittedName>
</protein>
<sequence length="192" mass="20231">MQRRHVLGWAAVGGVAVAGGALLALRHEREAAAGASAGAGAGAPATGPLSEPAAAFWNASFDTLDQQPYLPAQQLRGKPLLLNFWATWCAPCVKELPEINQFHEEFAAKGWQVLGLAVDAPTPVRGFLAKLPLRFPVALAGLTGTDLSRQLGNSKGGLPFTVAFGVQGEPIWRKLGATNLEELRQMVATSKV</sequence>
<dbReference type="GO" id="GO:0015036">
    <property type="term" value="F:disulfide oxidoreductase activity"/>
    <property type="evidence" value="ECO:0007669"/>
    <property type="project" value="UniProtKB-ARBA"/>
</dbReference>
<dbReference type="KEGG" id="rdp:RD2015_4150"/>
<keyword evidence="2" id="KW-0201">Cytochrome c-type biogenesis</keyword>
<keyword evidence="3" id="KW-0676">Redox-active center</keyword>
<evidence type="ECO:0000256" key="3">
    <source>
        <dbReference type="ARBA" id="ARBA00023284"/>
    </source>
</evidence>
<dbReference type="PROSITE" id="PS00194">
    <property type="entry name" value="THIOREDOXIN_1"/>
    <property type="match status" value="1"/>
</dbReference>
<dbReference type="GO" id="GO:0030313">
    <property type="term" value="C:cell envelope"/>
    <property type="evidence" value="ECO:0007669"/>
    <property type="project" value="UniProtKB-SubCell"/>
</dbReference>
<dbReference type="InterPro" id="IPR013766">
    <property type="entry name" value="Thioredoxin_domain"/>
</dbReference>
<dbReference type="PANTHER" id="PTHR42852:SF18">
    <property type="entry name" value="CHROMOSOME UNDETERMINED SCAFFOLD_47, WHOLE GENOME SHOTGUN SEQUENCE"/>
    <property type="match status" value="1"/>
</dbReference>
<dbReference type="InterPro" id="IPR017937">
    <property type="entry name" value="Thioredoxin_CS"/>
</dbReference>
<accession>A0A0U3LU54</accession>
<comment type="subcellular location">
    <subcellularLocation>
        <location evidence="1">Cell envelope</location>
    </subcellularLocation>
</comment>
<dbReference type="PROSITE" id="PS51352">
    <property type="entry name" value="THIOREDOXIN_2"/>
    <property type="match status" value="1"/>
</dbReference>
<organism evidence="4 5">
    <name type="scientific">Roseateles depolymerans</name>
    <dbReference type="NCBI Taxonomy" id="76731"/>
    <lineage>
        <taxon>Bacteria</taxon>
        <taxon>Pseudomonadati</taxon>
        <taxon>Pseudomonadota</taxon>
        <taxon>Betaproteobacteria</taxon>
        <taxon>Burkholderiales</taxon>
        <taxon>Sphaerotilaceae</taxon>
        <taxon>Roseateles</taxon>
    </lineage>
</organism>
<evidence type="ECO:0000256" key="2">
    <source>
        <dbReference type="ARBA" id="ARBA00022748"/>
    </source>
</evidence>
<dbReference type="InterPro" id="IPR013740">
    <property type="entry name" value="Redoxin"/>
</dbReference>
<dbReference type="Proteomes" id="UP000060699">
    <property type="component" value="Chromosome"/>
</dbReference>
<dbReference type="Gene3D" id="3.40.30.10">
    <property type="entry name" value="Glutaredoxin"/>
    <property type="match status" value="1"/>
</dbReference>
<evidence type="ECO:0000313" key="4">
    <source>
        <dbReference type="EMBL" id="ALV08599.1"/>
    </source>
</evidence>
<dbReference type="EMBL" id="CP013729">
    <property type="protein sequence ID" value="ALV08599.1"/>
    <property type="molecule type" value="Genomic_DNA"/>
</dbReference>
<dbReference type="InterPro" id="IPR050553">
    <property type="entry name" value="Thioredoxin_ResA/DsbE_sf"/>
</dbReference>
<dbReference type="InterPro" id="IPR036249">
    <property type="entry name" value="Thioredoxin-like_sf"/>
</dbReference>
<dbReference type="STRING" id="76731.RD2015_4150"/>
<dbReference type="SUPFAM" id="SSF52833">
    <property type="entry name" value="Thioredoxin-like"/>
    <property type="match status" value="1"/>
</dbReference>
<evidence type="ECO:0000256" key="1">
    <source>
        <dbReference type="ARBA" id="ARBA00004196"/>
    </source>
</evidence>
<proteinExistence type="predicted"/>
<evidence type="ECO:0000313" key="5">
    <source>
        <dbReference type="Proteomes" id="UP000060699"/>
    </source>
</evidence>
<dbReference type="OrthoDB" id="9811352at2"/>
<gene>
    <name evidence="4" type="ORF">RD2015_4150</name>
</gene>
<dbReference type="PANTHER" id="PTHR42852">
    <property type="entry name" value="THIOL:DISULFIDE INTERCHANGE PROTEIN DSBE"/>
    <property type="match status" value="1"/>
</dbReference>
<name>A0A0U3LU54_9BURK</name>
<dbReference type="AlphaFoldDB" id="A0A0U3LU54"/>
<dbReference type="RefSeq" id="WP_058936533.1">
    <property type="nucleotide sequence ID" value="NZ_CP013729.1"/>
</dbReference>
<dbReference type="CDD" id="cd02966">
    <property type="entry name" value="TlpA_like_family"/>
    <property type="match status" value="1"/>
</dbReference>